<keyword evidence="2" id="KW-0040">ANK repeat</keyword>
<accession>A0A2P1P747</accession>
<sequence>MTTLIKSQPNNIDPVSLAFDAVESNNISALKWIKENVEKFYPTAISDDSNYSLLEYAVKCSRLNIVRWLHKNYEDVRNKIGETNLEGNNLLHIISSVEDCQLSEETHALVRWLISHDCKINEQNLKLETPLHIAVYNSFEISSILLANGADPNIKDYAGNLPISIPLQNIYDGLEYVKFTEDSDMFRYIKEVGLLLSYGSDMDVLQMGASDFLSKHIEDIISDVWIQELNDNHFIRACVNLLNHLSNLPQQLKFPQEQKENLSTNLQNLIPSIALDSIDHMSDREKLIYQGEIDVTKKILKLTKQLRKDDVELCAVVDTKVVEIDEINIDFEVAGLLQKHINKISDGSILANIRPLIILQNIISWLGVGDKYSFSLIAKGANDNSYGFTNHSIVAQEVQDVVPSNMSNSIPEPEKCSNIHVSFESLTLSSPKYGCDLVGDASEIIENYV</sequence>
<evidence type="ECO:0000256" key="1">
    <source>
        <dbReference type="ARBA" id="ARBA00022737"/>
    </source>
</evidence>
<dbReference type="SMART" id="SM00248">
    <property type="entry name" value="ANK"/>
    <property type="match status" value="3"/>
</dbReference>
<proteinExistence type="predicted"/>
<evidence type="ECO:0000313" key="3">
    <source>
        <dbReference type="EMBL" id="AVP87076.1"/>
    </source>
</evidence>
<dbReference type="InterPro" id="IPR050745">
    <property type="entry name" value="Multifunctional_regulatory"/>
</dbReference>
<evidence type="ECO:0000256" key="2">
    <source>
        <dbReference type="ARBA" id="ARBA00023043"/>
    </source>
</evidence>
<evidence type="ECO:0000313" key="4">
    <source>
        <dbReference type="Proteomes" id="UP000241762"/>
    </source>
</evidence>
<dbReference type="InterPro" id="IPR002110">
    <property type="entry name" value="Ankyrin_rpt"/>
</dbReference>
<dbReference type="RefSeq" id="WP_106873952.1">
    <property type="nucleotide sequence ID" value="NZ_CP027845.1"/>
</dbReference>
<dbReference type="Proteomes" id="UP000241762">
    <property type="component" value="Chromosome"/>
</dbReference>
<dbReference type="SUPFAM" id="SSF48403">
    <property type="entry name" value="Ankyrin repeat"/>
    <property type="match status" value="1"/>
</dbReference>
<keyword evidence="4" id="KW-1185">Reference proteome</keyword>
<dbReference type="Pfam" id="PF12796">
    <property type="entry name" value="Ank_2"/>
    <property type="match status" value="1"/>
</dbReference>
<dbReference type="EMBL" id="CP027845">
    <property type="protein sequence ID" value="AVP87076.1"/>
    <property type="molecule type" value="Genomic_DNA"/>
</dbReference>
<dbReference type="OrthoDB" id="7615179at2"/>
<protein>
    <submittedName>
        <fullName evidence="3">Uncharacterized protein</fullName>
    </submittedName>
</protein>
<name>A0A2P1P747_9RICK</name>
<dbReference type="InterPro" id="IPR036770">
    <property type="entry name" value="Ankyrin_rpt-contain_sf"/>
</dbReference>
<dbReference type="AlphaFoldDB" id="A0A2P1P747"/>
<reference evidence="3 4" key="1">
    <citation type="submission" date="2018-03" db="EMBL/GenBank/DDBJ databases">
        <title>A gene transfer event suggests a long-term partnership between eustigmatophyte algae and a novel lineage of endosymbiotic bacteria.</title>
        <authorList>
            <person name="Yurchenko T."/>
            <person name="Sevcikova T."/>
            <person name="Pribyl P."/>
            <person name="El Karkouri K."/>
            <person name="Klimes V."/>
            <person name="Amaral R."/>
            <person name="Zbrankova V."/>
            <person name="Kim E."/>
            <person name="Raoult D."/>
            <person name="Santos L.M.A."/>
            <person name="Elias M."/>
        </authorList>
    </citation>
    <scope>NUCLEOTIDE SEQUENCE [LARGE SCALE GENOMIC DNA]</scope>
    <source>
        <strain evidence="3">CCALA 838</strain>
    </source>
</reference>
<organism evidence="3 4">
    <name type="scientific">Candidatus Phycorickettsia trachydisci</name>
    <dbReference type="NCBI Taxonomy" id="2115978"/>
    <lineage>
        <taxon>Bacteria</taxon>
        <taxon>Pseudomonadati</taxon>
        <taxon>Pseudomonadota</taxon>
        <taxon>Alphaproteobacteria</taxon>
        <taxon>Rickettsiales</taxon>
        <taxon>Rickettsiaceae</taxon>
        <taxon>Candidatus Phycorickettsia</taxon>
    </lineage>
</organism>
<keyword evidence="1" id="KW-0677">Repeat</keyword>
<dbReference type="KEGG" id="ptc:phytr_1150"/>
<dbReference type="PANTHER" id="PTHR24189">
    <property type="entry name" value="MYOTROPHIN"/>
    <property type="match status" value="1"/>
</dbReference>
<gene>
    <name evidence="3" type="ORF">phytr_1150</name>
</gene>
<dbReference type="Gene3D" id="1.25.40.20">
    <property type="entry name" value="Ankyrin repeat-containing domain"/>
    <property type="match status" value="1"/>
</dbReference>